<dbReference type="Gene3D" id="3.90.320.10">
    <property type="match status" value="1"/>
</dbReference>
<dbReference type="PANTHER" id="PTHR11070">
    <property type="entry name" value="UVRD / RECB / PCRA DNA HELICASE FAMILY MEMBER"/>
    <property type="match status" value="1"/>
</dbReference>
<keyword evidence="3" id="KW-0227">DNA damage</keyword>
<dbReference type="InterPro" id="IPR038726">
    <property type="entry name" value="PDDEXK_AddAB-type"/>
</dbReference>
<reference evidence="17 18" key="1">
    <citation type="journal article" date="2011" name="J. Bacteriol.">
        <title>Draft genome sequence of Caloramator australicus strain RC3T, a thermoanaerobe from the Great Artesian Basin of Australia.</title>
        <authorList>
            <person name="Ogg C.D."/>
            <person name="Patel B.K.C."/>
        </authorList>
    </citation>
    <scope>NUCLEOTIDE SEQUENCE [LARGE SCALE GENOMIC DNA]</scope>
    <source>
        <strain evidence="17 18">RC3</strain>
    </source>
</reference>
<evidence type="ECO:0000256" key="3">
    <source>
        <dbReference type="ARBA" id="ARBA00022763"/>
    </source>
</evidence>
<evidence type="ECO:0000256" key="10">
    <source>
        <dbReference type="ARBA" id="ARBA00023235"/>
    </source>
</evidence>
<protein>
    <recommendedName>
        <fullName evidence="12">DNA 3'-5' helicase</fullName>
        <ecNumber evidence="12">5.6.2.4</ecNumber>
    </recommendedName>
</protein>
<keyword evidence="9" id="KW-0234">DNA repair</keyword>
<feature type="domain" description="UvrD-like helicase C-terminal" evidence="16">
    <location>
        <begin position="396"/>
        <end position="671"/>
    </location>
</feature>
<sequence length="1073" mass="125521">MDINFIKEVYEVNDEQARALDINKNIALHAGAGSGKTRVLTRRFLRILLEENCGVDDIVAITFTKKAALEMKERILDLVNQFLMKGEDSLKNKLKGIKENLDGANISTFHSFCDKIIREYYYKIGLEPMYQIIEEVDSETILSKLTGEILEEFLRDKRYFENFDFLFDEFGVDYVSSGALGFEVRKIYKKIREKADDIETKVRKITCDNLIRFYGINNETLNKYQKIQGLFLELINELDKRYTAFKLQEGLVDFNDLEIFSLKLLTDYKEVREALRKRYKYFLVDEFQDTNDIQLNILYNLVADDEGKIENGKLFVVGDIKQSIYAFRGTNYKVFDKITKKIQENGDKLLLSTNYRSHDSLVKIINELFNDLLPNYDSLIASGNIDGEALFDFCFFEKEETTSNQKSNEADIIKKKLKSEKVTLDELKVFCENDNICARGRNEELSYIIQKIRELIEKGFEYKEIAILLRDRSNIDEFERELKKNNIPYTLVGGIGYFERQEIMDIINIIKYFYNPNDEVALLGFLRSPYVGISDDLVVEVIDEIRKGNDLAKISTREIFDDVTKTILKQIDYIKKLVPFYTTTRLVKTVIEEFKIKEILLAQEGGIQKYRNIEKFVEIVRDFDSKGIFTPFDFIDYINNLKTISTKEGEAFLDTEESDAVKIMTIHASKGLEFEVVFVPGLDRKLKNEYKGNFVYDDEYGIIVYHELKDVEDNLFKKIKQRIDEDEMYEELRILYVAATRAVRVLALSGYKKDEKAVTYISKLTEKNLYEFKNLTSQFENFKKVKEKMPVEETEEKIDLCKKLSFKIDFSSKATISISRYMTYKECPRKYYFKYIAKIDQDDLLDYYEDLSEKEGIKLINSMKKGTLIHSILEDLTKNAEYSIRKKIKEVLGAESQEVKEEVERYIDNFLIIEEEYKSLCRGNKVKSDAELSFKVPLPNSSLSVFGIIDRVDIFEEDGSLNINIIDYKTNKIKRDEDINKIIEHYRPQFMIYSYAYNAFLNNLSIGLKKINNYLYLLDIGKIVKIDYSQEDLEFILNDIKNIFSNIEKSNFNDFKSLGCIGNCKYNVFCGLK</sequence>
<dbReference type="GO" id="GO:0043138">
    <property type="term" value="F:3'-5' DNA helicase activity"/>
    <property type="evidence" value="ECO:0007669"/>
    <property type="project" value="UniProtKB-EC"/>
</dbReference>
<evidence type="ECO:0000259" key="15">
    <source>
        <dbReference type="PROSITE" id="PS51198"/>
    </source>
</evidence>
<dbReference type="AlphaFoldDB" id="I7LJV2"/>
<dbReference type="EC" id="5.6.2.4" evidence="12"/>
<dbReference type="Proteomes" id="UP000007652">
    <property type="component" value="Unassembled WGS sequence"/>
</dbReference>
<evidence type="ECO:0000256" key="7">
    <source>
        <dbReference type="ARBA" id="ARBA00022840"/>
    </source>
</evidence>
<proteinExistence type="predicted"/>
<comment type="caution">
    <text evidence="17">The sequence shown here is derived from an EMBL/GenBank/DDBJ whole genome shotgun (WGS) entry which is preliminary data.</text>
</comment>
<evidence type="ECO:0000256" key="13">
    <source>
        <dbReference type="ARBA" id="ARBA00048988"/>
    </source>
</evidence>
<keyword evidence="10" id="KW-0413">Isomerase</keyword>
<organism evidence="17 18">
    <name type="scientific">Caloramator australicus RC3</name>
    <dbReference type="NCBI Taxonomy" id="857293"/>
    <lineage>
        <taxon>Bacteria</taxon>
        <taxon>Bacillati</taxon>
        <taxon>Bacillota</taxon>
        <taxon>Clostridia</taxon>
        <taxon>Eubacteriales</taxon>
        <taxon>Clostridiaceae</taxon>
        <taxon>Caloramator</taxon>
    </lineage>
</organism>
<dbReference type="GO" id="GO:0000725">
    <property type="term" value="P:recombinational repair"/>
    <property type="evidence" value="ECO:0007669"/>
    <property type="project" value="TreeGrafter"/>
</dbReference>
<keyword evidence="2 14" id="KW-0547">Nucleotide-binding</keyword>
<dbReference type="GO" id="GO:0003677">
    <property type="term" value="F:DNA binding"/>
    <property type="evidence" value="ECO:0007669"/>
    <property type="project" value="UniProtKB-KW"/>
</dbReference>
<feature type="domain" description="UvrD-like helicase ATP-binding" evidence="15">
    <location>
        <begin position="9"/>
        <end position="358"/>
    </location>
</feature>
<dbReference type="InterPro" id="IPR014017">
    <property type="entry name" value="DNA_helicase_UvrD-like_C"/>
</dbReference>
<dbReference type="Pfam" id="PF12705">
    <property type="entry name" value="PDDEXK_1"/>
    <property type="match status" value="1"/>
</dbReference>
<keyword evidence="7 14" id="KW-0067">ATP-binding</keyword>
<name>I7LJV2_9CLOT</name>
<evidence type="ECO:0000256" key="1">
    <source>
        <dbReference type="ARBA" id="ARBA00022722"/>
    </source>
</evidence>
<keyword evidence="8" id="KW-0238">DNA-binding</keyword>
<evidence type="ECO:0000256" key="2">
    <source>
        <dbReference type="ARBA" id="ARBA00022741"/>
    </source>
</evidence>
<accession>I7LJV2</accession>
<dbReference type="InterPro" id="IPR011335">
    <property type="entry name" value="Restrct_endonuc-II-like"/>
</dbReference>
<keyword evidence="18" id="KW-1185">Reference proteome</keyword>
<keyword evidence="1" id="KW-0540">Nuclease</keyword>
<dbReference type="PROSITE" id="PS51217">
    <property type="entry name" value="UVRD_HELICASE_CTER"/>
    <property type="match status" value="1"/>
</dbReference>
<gene>
    <name evidence="17" type="ORF">CAAU_1884</name>
</gene>
<dbReference type="PROSITE" id="PS51198">
    <property type="entry name" value="UVRD_HELICASE_ATP_BIND"/>
    <property type="match status" value="1"/>
</dbReference>
<dbReference type="RefSeq" id="WP_008909225.1">
    <property type="nucleotide sequence ID" value="NZ_CAKP01000097.1"/>
</dbReference>
<dbReference type="SUPFAM" id="SSF52980">
    <property type="entry name" value="Restriction endonuclease-like"/>
    <property type="match status" value="1"/>
</dbReference>
<evidence type="ECO:0000256" key="14">
    <source>
        <dbReference type="PROSITE-ProRule" id="PRU00560"/>
    </source>
</evidence>
<keyword evidence="5 14" id="KW-0347">Helicase</keyword>
<evidence type="ECO:0000256" key="4">
    <source>
        <dbReference type="ARBA" id="ARBA00022801"/>
    </source>
</evidence>
<keyword evidence="6" id="KW-0269">Exonuclease</keyword>
<dbReference type="eggNOG" id="COG0210">
    <property type="taxonomic scope" value="Bacteria"/>
</dbReference>
<dbReference type="GO" id="GO:0005524">
    <property type="term" value="F:ATP binding"/>
    <property type="evidence" value="ECO:0007669"/>
    <property type="project" value="UniProtKB-UniRule"/>
</dbReference>
<evidence type="ECO:0000313" key="18">
    <source>
        <dbReference type="Proteomes" id="UP000007652"/>
    </source>
</evidence>
<evidence type="ECO:0000256" key="11">
    <source>
        <dbReference type="ARBA" id="ARBA00034617"/>
    </source>
</evidence>
<dbReference type="STRING" id="857293.CAAU_1884"/>
<dbReference type="PANTHER" id="PTHR11070:SF48">
    <property type="entry name" value="ATP-DEPENDENT HELICASE_NUCLEASE SUBUNIT A"/>
    <property type="match status" value="1"/>
</dbReference>
<evidence type="ECO:0000313" key="17">
    <source>
        <dbReference type="EMBL" id="CCJ33968.1"/>
    </source>
</evidence>
<evidence type="ECO:0000256" key="6">
    <source>
        <dbReference type="ARBA" id="ARBA00022839"/>
    </source>
</evidence>
<dbReference type="GO" id="GO:0033202">
    <property type="term" value="C:DNA helicase complex"/>
    <property type="evidence" value="ECO:0007669"/>
    <property type="project" value="TreeGrafter"/>
</dbReference>
<feature type="binding site" evidence="14">
    <location>
        <begin position="30"/>
        <end position="37"/>
    </location>
    <ligand>
        <name>ATP</name>
        <dbReference type="ChEBI" id="CHEBI:30616"/>
    </ligand>
</feature>
<evidence type="ECO:0000256" key="12">
    <source>
        <dbReference type="ARBA" id="ARBA00034808"/>
    </source>
</evidence>
<dbReference type="EMBL" id="CAKP01000097">
    <property type="protein sequence ID" value="CCJ33968.1"/>
    <property type="molecule type" value="Genomic_DNA"/>
</dbReference>
<evidence type="ECO:0000256" key="8">
    <source>
        <dbReference type="ARBA" id="ARBA00023125"/>
    </source>
</evidence>
<dbReference type="OrthoDB" id="9810135at2"/>
<dbReference type="SUPFAM" id="SSF52540">
    <property type="entry name" value="P-loop containing nucleoside triphosphate hydrolases"/>
    <property type="match status" value="1"/>
</dbReference>
<keyword evidence="4 14" id="KW-0378">Hydrolase</keyword>
<dbReference type="eggNOG" id="COG1074">
    <property type="taxonomic scope" value="Bacteria"/>
</dbReference>
<comment type="catalytic activity">
    <reaction evidence="11">
        <text>Couples ATP hydrolysis with the unwinding of duplex DNA by translocating in the 3'-5' direction.</text>
        <dbReference type="EC" id="5.6.2.4"/>
    </reaction>
</comment>
<dbReference type="InterPro" id="IPR011604">
    <property type="entry name" value="PDDEXK-like_dom_sf"/>
</dbReference>
<dbReference type="CDD" id="cd17932">
    <property type="entry name" value="DEXQc_UvrD"/>
    <property type="match status" value="1"/>
</dbReference>
<evidence type="ECO:0000259" key="16">
    <source>
        <dbReference type="PROSITE" id="PS51217"/>
    </source>
</evidence>
<evidence type="ECO:0000256" key="5">
    <source>
        <dbReference type="ARBA" id="ARBA00022806"/>
    </source>
</evidence>
<dbReference type="Pfam" id="PF00580">
    <property type="entry name" value="UvrD-helicase"/>
    <property type="match status" value="1"/>
</dbReference>
<comment type="catalytic activity">
    <reaction evidence="13">
        <text>ATP + H2O = ADP + phosphate + H(+)</text>
        <dbReference type="Rhea" id="RHEA:13065"/>
        <dbReference type="ChEBI" id="CHEBI:15377"/>
        <dbReference type="ChEBI" id="CHEBI:15378"/>
        <dbReference type="ChEBI" id="CHEBI:30616"/>
        <dbReference type="ChEBI" id="CHEBI:43474"/>
        <dbReference type="ChEBI" id="CHEBI:456216"/>
        <dbReference type="EC" id="5.6.2.4"/>
    </reaction>
</comment>
<dbReference type="Gene3D" id="3.40.50.300">
    <property type="entry name" value="P-loop containing nucleotide triphosphate hydrolases"/>
    <property type="match status" value="4"/>
</dbReference>
<dbReference type="Pfam" id="PF13361">
    <property type="entry name" value="UvrD_C"/>
    <property type="match status" value="1"/>
</dbReference>
<dbReference type="InterPro" id="IPR000212">
    <property type="entry name" value="DNA_helicase_UvrD/REP"/>
</dbReference>
<evidence type="ECO:0000256" key="9">
    <source>
        <dbReference type="ARBA" id="ARBA00023204"/>
    </source>
</evidence>
<dbReference type="InterPro" id="IPR014016">
    <property type="entry name" value="UvrD-like_ATP-bd"/>
</dbReference>
<dbReference type="InterPro" id="IPR027417">
    <property type="entry name" value="P-loop_NTPase"/>
</dbReference>
<dbReference type="Gene3D" id="1.10.486.10">
    <property type="entry name" value="PCRA, domain 4"/>
    <property type="match status" value="1"/>
</dbReference>
<dbReference type="GO" id="GO:0005829">
    <property type="term" value="C:cytosol"/>
    <property type="evidence" value="ECO:0007669"/>
    <property type="project" value="TreeGrafter"/>
</dbReference>
<dbReference type="GO" id="GO:0004527">
    <property type="term" value="F:exonuclease activity"/>
    <property type="evidence" value="ECO:0007669"/>
    <property type="project" value="UniProtKB-KW"/>
</dbReference>